<feature type="region of interest" description="Disordered" evidence="7">
    <location>
        <begin position="192"/>
        <end position="238"/>
    </location>
</feature>
<sequence>MAETTAVTAPVAQLESFSLSKRDPQMQDQEDLVLSFLNTDYLADPDTNPNAIAVQFQESKYFTFDDKTWDFGLDVSLVTHDAPSPPWSETASSDSGLMASSDEASKDDASMDGVESGDGSPTLTPMDTDYWQFVNPDLVASAASNAAAGNASSPFDVSGAFDALTTFATPLPAALQFMNNGSLNSLPLHYPTLPLTPASPPSTGGSPSSSDTEQPKRKRGRKKRDGASSATSAAPVPLKPLMPILPQASVMLAGTADTIKPIKLEQLPPSPPLAPSTPVVVGKTQQTGANSTASSLKKRQSLAPAMTSPTTPSTATTTTATATTTSIQIKSEPSSQQQQSLPSIQQKTLILPAPPSTTSTTKLPTSSSKPATAQTPQDAAAQAHAAAQAAALAKRQERLIKNRAAALLSRKRKREHITLLEQHTEALSNENVDLKEQVEALEVEVNRLGTENGRLVDDNKRITRENEELRSRVARLEGAGRVVEVEIEKPHAPHVAVGAKNSRTTGVVFMIILFSFALFTLPTGNLNRLTVGGATTRPLIAPGASLLNRPVSPLREALLDASPRTPPPSNDQDKLFPQRELLDAAPSATATSILPASAARASDLVLLSEVQPKELQIWLSKGLERAAASPVGETGLIRQFHPVHDPVNPHAYLYCANLAHILPNDTVRPAASASASASADDDTLHKIVGRPRLSFLSPLSPRDHPPVAGFARKNRSGDDDTPQYLQIDVEVLSSRLVSANFVGLGARAASHASPPSSASIFANGVLRVPFVPAVQAWKVEEEDGDVDVDEEELVNVKQERMDEDIWPLGSANATTDAEGANVSGVMARKAKRRRIVEGEKEKERKERGARMLRPVDRV</sequence>
<evidence type="ECO:0000256" key="7">
    <source>
        <dbReference type="SAM" id="MobiDB-lite"/>
    </source>
</evidence>
<dbReference type="GO" id="GO:0000978">
    <property type="term" value="F:RNA polymerase II cis-regulatory region sequence-specific DNA binding"/>
    <property type="evidence" value="ECO:0007669"/>
    <property type="project" value="TreeGrafter"/>
</dbReference>
<feature type="region of interest" description="Disordered" evidence="7">
    <location>
        <begin position="264"/>
        <end position="379"/>
    </location>
</feature>
<dbReference type="AlphaFoldDB" id="A0A433D3B6"/>
<dbReference type="Proteomes" id="UP000268093">
    <property type="component" value="Unassembled WGS sequence"/>
</dbReference>
<dbReference type="PANTHER" id="PTHR46164">
    <property type="entry name" value="ATF6, ISOFORM C"/>
    <property type="match status" value="1"/>
</dbReference>
<dbReference type="SMART" id="SM00338">
    <property type="entry name" value="BRLZ"/>
    <property type="match status" value="1"/>
</dbReference>
<dbReference type="EMBL" id="RBNI01007456">
    <property type="protein sequence ID" value="RUP45328.1"/>
    <property type="molecule type" value="Genomic_DNA"/>
</dbReference>
<dbReference type="InterPro" id="IPR051882">
    <property type="entry name" value="ATF_bZIP_TF"/>
</dbReference>
<evidence type="ECO:0000256" key="5">
    <source>
        <dbReference type="ARBA" id="ARBA00023242"/>
    </source>
</evidence>
<feature type="compositionally biased region" description="Low complexity" evidence="7">
    <location>
        <begin position="356"/>
        <end position="379"/>
    </location>
</feature>
<dbReference type="GO" id="GO:0030968">
    <property type="term" value="P:endoplasmic reticulum unfolded protein response"/>
    <property type="evidence" value="ECO:0007669"/>
    <property type="project" value="TreeGrafter"/>
</dbReference>
<organism evidence="9 10">
    <name type="scientific">Jimgerdemannia flammicorona</name>
    <dbReference type="NCBI Taxonomy" id="994334"/>
    <lineage>
        <taxon>Eukaryota</taxon>
        <taxon>Fungi</taxon>
        <taxon>Fungi incertae sedis</taxon>
        <taxon>Mucoromycota</taxon>
        <taxon>Mucoromycotina</taxon>
        <taxon>Endogonomycetes</taxon>
        <taxon>Endogonales</taxon>
        <taxon>Endogonaceae</taxon>
        <taxon>Jimgerdemannia</taxon>
    </lineage>
</organism>
<dbReference type="GO" id="GO:0016020">
    <property type="term" value="C:membrane"/>
    <property type="evidence" value="ECO:0007669"/>
    <property type="project" value="UniProtKB-SubCell"/>
</dbReference>
<dbReference type="GO" id="GO:0005634">
    <property type="term" value="C:nucleus"/>
    <property type="evidence" value="ECO:0007669"/>
    <property type="project" value="TreeGrafter"/>
</dbReference>
<feature type="domain" description="BZIP" evidence="8">
    <location>
        <begin position="392"/>
        <end position="455"/>
    </location>
</feature>
<keyword evidence="5" id="KW-0539">Nucleus</keyword>
<evidence type="ECO:0000313" key="10">
    <source>
        <dbReference type="Proteomes" id="UP000268093"/>
    </source>
</evidence>
<dbReference type="OrthoDB" id="674948at2759"/>
<keyword evidence="4" id="KW-0804">Transcription</keyword>
<feature type="coiled-coil region" evidence="6">
    <location>
        <begin position="417"/>
        <end position="479"/>
    </location>
</feature>
<evidence type="ECO:0000256" key="6">
    <source>
        <dbReference type="SAM" id="Coils"/>
    </source>
</evidence>
<proteinExistence type="predicted"/>
<evidence type="ECO:0000256" key="2">
    <source>
        <dbReference type="ARBA" id="ARBA00023015"/>
    </source>
</evidence>
<evidence type="ECO:0000259" key="8">
    <source>
        <dbReference type="PROSITE" id="PS50217"/>
    </source>
</evidence>
<evidence type="ECO:0000256" key="3">
    <source>
        <dbReference type="ARBA" id="ARBA00023125"/>
    </source>
</evidence>
<name>A0A433D3B6_9FUNG</name>
<protein>
    <recommendedName>
        <fullName evidence="8">BZIP domain-containing protein</fullName>
    </recommendedName>
</protein>
<comment type="subcellular location">
    <subcellularLocation>
        <location evidence="1">Membrane</location>
        <topology evidence="1">Single-pass membrane protein</topology>
    </subcellularLocation>
</comment>
<comment type="caution">
    <text evidence="9">The sequence shown here is derived from an EMBL/GenBank/DDBJ whole genome shotgun (WGS) entry which is preliminary data.</text>
</comment>
<reference evidence="9 10" key="1">
    <citation type="journal article" date="2018" name="New Phytol.">
        <title>Phylogenomics of Endogonaceae and evolution of mycorrhizas within Mucoromycota.</title>
        <authorList>
            <person name="Chang Y."/>
            <person name="Desiro A."/>
            <person name="Na H."/>
            <person name="Sandor L."/>
            <person name="Lipzen A."/>
            <person name="Clum A."/>
            <person name="Barry K."/>
            <person name="Grigoriev I.V."/>
            <person name="Martin F.M."/>
            <person name="Stajich J.E."/>
            <person name="Smith M.E."/>
            <person name="Bonito G."/>
            <person name="Spatafora J.W."/>
        </authorList>
    </citation>
    <scope>NUCLEOTIDE SEQUENCE [LARGE SCALE GENOMIC DNA]</scope>
    <source>
        <strain evidence="9 10">GMNB39</strain>
    </source>
</reference>
<dbReference type="PROSITE" id="PS50217">
    <property type="entry name" value="BZIP"/>
    <property type="match status" value="1"/>
</dbReference>
<dbReference type="GO" id="GO:0000981">
    <property type="term" value="F:DNA-binding transcription factor activity, RNA polymerase II-specific"/>
    <property type="evidence" value="ECO:0007669"/>
    <property type="project" value="TreeGrafter"/>
</dbReference>
<feature type="region of interest" description="Disordered" evidence="7">
    <location>
        <begin position="80"/>
        <end position="128"/>
    </location>
</feature>
<dbReference type="Gene3D" id="1.20.5.170">
    <property type="match status" value="1"/>
</dbReference>
<dbReference type="InterPro" id="IPR004827">
    <property type="entry name" value="bZIP"/>
</dbReference>
<dbReference type="PANTHER" id="PTHR46164:SF3">
    <property type="entry name" value="ATF6, ISOFORM C"/>
    <property type="match status" value="1"/>
</dbReference>
<keyword evidence="2" id="KW-0805">Transcription regulation</keyword>
<feature type="compositionally biased region" description="Low complexity" evidence="7">
    <location>
        <begin position="303"/>
        <end position="347"/>
    </location>
</feature>
<dbReference type="CDD" id="cd14686">
    <property type="entry name" value="bZIP"/>
    <property type="match status" value="1"/>
</dbReference>
<evidence type="ECO:0000256" key="1">
    <source>
        <dbReference type="ARBA" id="ARBA00004167"/>
    </source>
</evidence>
<dbReference type="SUPFAM" id="SSF57959">
    <property type="entry name" value="Leucine zipper domain"/>
    <property type="match status" value="1"/>
</dbReference>
<dbReference type="Pfam" id="PF00170">
    <property type="entry name" value="bZIP_1"/>
    <property type="match status" value="1"/>
</dbReference>
<feature type="compositionally biased region" description="Polar residues" evidence="7">
    <location>
        <begin position="283"/>
        <end position="295"/>
    </location>
</feature>
<keyword evidence="6" id="KW-0175">Coiled coil</keyword>
<keyword evidence="10" id="KW-1185">Reference proteome</keyword>
<keyword evidence="3" id="KW-0238">DNA-binding</keyword>
<feature type="region of interest" description="Disordered" evidence="7">
    <location>
        <begin position="837"/>
        <end position="858"/>
    </location>
</feature>
<gene>
    <name evidence="9" type="ORF">BC936DRAFT_148309</name>
</gene>
<accession>A0A433D3B6</accession>
<dbReference type="InterPro" id="IPR046347">
    <property type="entry name" value="bZIP_sf"/>
</dbReference>
<evidence type="ECO:0000256" key="4">
    <source>
        <dbReference type="ARBA" id="ARBA00023163"/>
    </source>
</evidence>
<evidence type="ECO:0000313" key="9">
    <source>
        <dbReference type="EMBL" id="RUP45328.1"/>
    </source>
</evidence>
<feature type="compositionally biased region" description="Low complexity" evidence="7">
    <location>
        <begin position="192"/>
        <end position="210"/>
    </location>
</feature>